<dbReference type="AlphaFoldDB" id="U7Q8T2"/>
<evidence type="ECO:0000313" key="2">
    <source>
        <dbReference type="EMBL" id="ERT04203.1"/>
    </source>
</evidence>
<dbReference type="RefSeq" id="WP_023069533.1">
    <property type="nucleotide sequence ID" value="NZ_AUZM01000114.1"/>
</dbReference>
<reference evidence="2 3" key="1">
    <citation type="journal article" date="2013" name="Front. Microbiol.">
        <title>Comparative genomic analyses of the cyanobacterium, Lyngbya aestuarii BL J, a powerful hydrogen producer.</title>
        <authorList>
            <person name="Kothari A."/>
            <person name="Vaughn M."/>
            <person name="Garcia-Pichel F."/>
        </authorList>
    </citation>
    <scope>NUCLEOTIDE SEQUENCE [LARGE SCALE GENOMIC DNA]</scope>
    <source>
        <strain evidence="2 3">BL J</strain>
    </source>
</reference>
<dbReference type="PATRIC" id="fig|1348334.3.peg.5616"/>
<protein>
    <submittedName>
        <fullName evidence="2">Rho termination factor, N-terminal domain protein</fullName>
    </submittedName>
</protein>
<dbReference type="Proteomes" id="UP000017127">
    <property type="component" value="Unassembled WGS sequence"/>
</dbReference>
<dbReference type="OrthoDB" id="482313at2"/>
<proteinExistence type="predicted"/>
<organism evidence="2 3">
    <name type="scientific">Lyngbya aestuarii BL J</name>
    <dbReference type="NCBI Taxonomy" id="1348334"/>
    <lineage>
        <taxon>Bacteria</taxon>
        <taxon>Bacillati</taxon>
        <taxon>Cyanobacteriota</taxon>
        <taxon>Cyanophyceae</taxon>
        <taxon>Oscillatoriophycideae</taxon>
        <taxon>Oscillatoriales</taxon>
        <taxon>Microcoleaceae</taxon>
        <taxon>Lyngbya</taxon>
    </lineage>
</organism>
<dbReference type="EMBL" id="AUZM01000114">
    <property type="protein sequence ID" value="ERT04203.1"/>
    <property type="molecule type" value="Genomic_DNA"/>
</dbReference>
<dbReference type="Pfam" id="PF07498">
    <property type="entry name" value="Rho_N"/>
    <property type="match status" value="1"/>
</dbReference>
<dbReference type="InterPro" id="IPR011112">
    <property type="entry name" value="Rho-like_N"/>
</dbReference>
<gene>
    <name evidence="2" type="ORF">M595_5854</name>
</gene>
<keyword evidence="3" id="KW-1185">Reference proteome</keyword>
<accession>U7Q8T2</accession>
<dbReference type="GO" id="GO:0006353">
    <property type="term" value="P:DNA-templated transcription termination"/>
    <property type="evidence" value="ECO:0007669"/>
    <property type="project" value="InterPro"/>
</dbReference>
<evidence type="ECO:0000313" key="3">
    <source>
        <dbReference type="Proteomes" id="UP000017127"/>
    </source>
</evidence>
<name>U7Q8T2_9CYAN</name>
<feature type="domain" description="Rho termination factor-like N-terminal" evidence="1">
    <location>
        <begin position="192"/>
        <end position="222"/>
    </location>
</feature>
<evidence type="ECO:0000259" key="1">
    <source>
        <dbReference type="Pfam" id="PF07498"/>
    </source>
</evidence>
<comment type="caution">
    <text evidence="2">The sequence shown here is derived from an EMBL/GenBank/DDBJ whole genome shotgun (WGS) entry which is preliminary data.</text>
</comment>
<sequence>MSNLSDIGNLMYLYLDEIDPGNGTDAPKFLITAAAKALNQYGDRNWVPVIVKEIGEDRYQVIGNTFIYAVAEEAGLEKIWCIIADEREETEKLTQVLSGEVTPKINLSQATRDEIKDALQYLIEKPGSLLKGVNLLTATNRIDAAPRQYWKTLDPITKLKCGITKGKLKALEEVFDLIPQPMPDVIKDPAILKSLTTTELKALAKQRQLTGYSKKKKQELVELLST</sequence>